<gene>
    <name evidence="3" type="ORF">GPUN_2785</name>
</gene>
<keyword evidence="1" id="KW-0175">Coiled coil</keyword>
<evidence type="ECO:0000313" key="4">
    <source>
        <dbReference type="Proteomes" id="UP000053586"/>
    </source>
</evidence>
<accession>H5TEX2</accession>
<sequence>MKLRKYREKLGFVRFYSLLLIIIGFIFYAGFAFANMNQANLQAQNRVLNKSLGNVSNENERLQSQYNVLKVELDIAQLTQEHAKQSIQDSVEREQTLKEQILFYQRVMAPEMTQDGFLVQRMEILPTLSERNYAIKMVLLQHENIKAVIKGELAMQSHGSAHGKPVSFSIDALQDEPKIPLAFAFKYFQVIDTSITLPEGFMPERLDINTDVYKYRKKRGSYTTTIKWQEAFSEAQSILD</sequence>
<dbReference type="InterPro" id="IPR046703">
    <property type="entry name" value="DUF6776"/>
</dbReference>
<comment type="caution">
    <text evidence="3">The sequence shown here is derived from an EMBL/GenBank/DDBJ whole genome shotgun (WGS) entry which is preliminary data.</text>
</comment>
<name>H5TEX2_9ALTE</name>
<keyword evidence="2" id="KW-1133">Transmembrane helix</keyword>
<protein>
    <submittedName>
        <fullName evidence="3">Uncharacterized protein</fullName>
    </submittedName>
</protein>
<dbReference type="OrthoDB" id="7056878at2"/>
<dbReference type="Proteomes" id="UP000053586">
    <property type="component" value="Unassembled WGS sequence"/>
</dbReference>
<feature type="coiled-coil region" evidence="1">
    <location>
        <begin position="45"/>
        <end position="79"/>
    </location>
</feature>
<dbReference type="Pfam" id="PF20567">
    <property type="entry name" value="DUF6776"/>
    <property type="match status" value="1"/>
</dbReference>
<reference evidence="3 4" key="1">
    <citation type="journal article" date="2012" name="J. Bacteriol.">
        <title>Genome sequence of proteorhodopsin-containing sea ice bacterium Glaciecola punicea ACAM 611T.</title>
        <authorList>
            <person name="Qin Q.-L."/>
            <person name="Xie B.-B."/>
            <person name="Shu Y.-L."/>
            <person name="Rong J.-C."/>
            <person name="Zhao D.-L."/>
            <person name="Zhang X.-Y."/>
            <person name="Chen X.-L."/>
            <person name="Zhou B.-C."/>
            <person name="Zhanga Y.-Z."/>
        </authorList>
    </citation>
    <scope>NUCLEOTIDE SEQUENCE [LARGE SCALE GENOMIC DNA]</scope>
    <source>
        <strain evidence="3 4">ACAM 611</strain>
    </source>
</reference>
<dbReference type="AlphaFoldDB" id="H5TEX2"/>
<dbReference type="RefSeq" id="WP_006007534.1">
    <property type="nucleotide sequence ID" value="NZ_BAET01000033.1"/>
</dbReference>
<dbReference type="eggNOG" id="ENOG5032TUN">
    <property type="taxonomic scope" value="Bacteria"/>
</dbReference>
<dbReference type="STRING" id="56804.BAE46_02760"/>
<reference evidence="3 4" key="2">
    <citation type="journal article" date="2017" name="Antonie Van Leeuwenhoek">
        <title>Rhizobium rhizosphaerae sp. nov., a novel species isolated from rice rhizosphere.</title>
        <authorList>
            <person name="Zhao J.J."/>
            <person name="Zhang J."/>
            <person name="Zhang R.J."/>
            <person name="Zhang C.W."/>
            <person name="Yin H.Q."/>
            <person name="Zhang X.X."/>
        </authorList>
    </citation>
    <scope>NUCLEOTIDE SEQUENCE [LARGE SCALE GENOMIC DNA]</scope>
    <source>
        <strain evidence="3 4">ACAM 611</strain>
    </source>
</reference>
<feature type="transmembrane region" description="Helical" evidence="2">
    <location>
        <begin position="12"/>
        <end position="34"/>
    </location>
</feature>
<keyword evidence="4" id="KW-1185">Reference proteome</keyword>
<organism evidence="3 4">
    <name type="scientific">Glaciecola punicea ACAM 611</name>
    <dbReference type="NCBI Taxonomy" id="1121923"/>
    <lineage>
        <taxon>Bacteria</taxon>
        <taxon>Pseudomonadati</taxon>
        <taxon>Pseudomonadota</taxon>
        <taxon>Gammaproteobacteria</taxon>
        <taxon>Alteromonadales</taxon>
        <taxon>Alteromonadaceae</taxon>
        <taxon>Glaciecola</taxon>
    </lineage>
</organism>
<evidence type="ECO:0000256" key="2">
    <source>
        <dbReference type="SAM" id="Phobius"/>
    </source>
</evidence>
<dbReference type="EMBL" id="BAET01000033">
    <property type="protein sequence ID" value="GAB56899.1"/>
    <property type="molecule type" value="Genomic_DNA"/>
</dbReference>
<evidence type="ECO:0000256" key="1">
    <source>
        <dbReference type="SAM" id="Coils"/>
    </source>
</evidence>
<keyword evidence="2" id="KW-0472">Membrane</keyword>
<proteinExistence type="predicted"/>
<keyword evidence="2" id="KW-0812">Transmembrane</keyword>
<evidence type="ECO:0000313" key="3">
    <source>
        <dbReference type="EMBL" id="GAB56899.1"/>
    </source>
</evidence>